<evidence type="ECO:0000256" key="14">
    <source>
        <dbReference type="SAM" id="Phobius"/>
    </source>
</evidence>
<name>A0A7L3ACL5_9PASE</name>
<comment type="caution">
    <text evidence="16">The sequence shown here is derived from an EMBL/GenBank/DDBJ whole genome shotgun (WGS) entry which is preliminary data.</text>
</comment>
<protein>
    <recommendedName>
        <fullName evidence="5">dolichyl-phosphate-mannose--protein mannosyltransferase</fullName>
        <ecNumber evidence="5">2.4.1.109</ecNumber>
    </recommendedName>
</protein>
<evidence type="ECO:0000256" key="7">
    <source>
        <dbReference type="ARBA" id="ARBA00022692"/>
    </source>
</evidence>
<accession>A0A7L3ACL5</accession>
<gene>
    <name evidence="16" type="primary">Tmtc2</name>
    <name evidence="16" type="ORF">PRUFUL_R04144</name>
</gene>
<dbReference type="UniPathway" id="UPA00378"/>
<keyword evidence="7 14" id="KW-0812">Transmembrane</keyword>
<sequence>FQRKNLTLFFSIGLLTSWGTALLGIRLYWMGNRPPSFSNSDNPAADSDSFLTRTLTFFYLPTKNLWLLLCPDTLSFDWSMDAVPLLKAVSDWRNLHTVAFYAGLLLLAYSSLKGSSNEREFNGKTVMNGKQNANGHSCHPEMEYKTLEVKSSFASKEENGLKKHEIQKLQLPSTENIVILSLSLLIVPFIPATNLFFYVGFVIAERVLYVPSMGFCLLVTVGVRALYVKAQKRFLKNLVFCSTAALIVFYGLKTVVRNGDWQNEEMLYRSGIKVNPAKAWGNLGNVLKSQSKISEAESAYRNALYYRSNMADMLYNLGLLLQENSRFSEALHYYKLAIGSRPTLASAYLNTGIILMNQGKTEEARRTFVKFWLYFICEWMTFKLVFSHLCVSLQEALTVYKEAIQKMPRQFAPQSLYNMMGEAYMRLSRLPEAEHWYVESLRSKSDHIPAHLTYGKLLALTGRKSEAEKYFMKAIQLDPTKGNCYMHYGQFLLEESRLIEAAEMAKKAAELDNTEFDVVFNAAHMLR</sequence>
<evidence type="ECO:0000256" key="1">
    <source>
        <dbReference type="ARBA" id="ARBA00004141"/>
    </source>
</evidence>
<organism evidence="16 17">
    <name type="scientific">Prunella fulvescens</name>
    <name type="common">Brown accentor</name>
    <dbReference type="NCBI Taxonomy" id="670355"/>
    <lineage>
        <taxon>Eukaryota</taxon>
        <taxon>Metazoa</taxon>
        <taxon>Chordata</taxon>
        <taxon>Craniata</taxon>
        <taxon>Vertebrata</taxon>
        <taxon>Euteleostomi</taxon>
        <taxon>Archelosauria</taxon>
        <taxon>Archosauria</taxon>
        <taxon>Dinosauria</taxon>
        <taxon>Saurischia</taxon>
        <taxon>Theropoda</taxon>
        <taxon>Coelurosauria</taxon>
        <taxon>Aves</taxon>
        <taxon>Neognathae</taxon>
        <taxon>Neoaves</taxon>
        <taxon>Telluraves</taxon>
        <taxon>Australaves</taxon>
        <taxon>Passeriformes</taxon>
        <taxon>Passeroidea</taxon>
        <taxon>Prunellidae</taxon>
        <taxon>Prunella</taxon>
    </lineage>
</organism>
<evidence type="ECO:0000256" key="11">
    <source>
        <dbReference type="ARBA" id="ARBA00022989"/>
    </source>
</evidence>
<dbReference type="GO" id="GO:0005789">
    <property type="term" value="C:endoplasmic reticulum membrane"/>
    <property type="evidence" value="ECO:0007669"/>
    <property type="project" value="TreeGrafter"/>
</dbReference>
<feature type="repeat" description="TPR" evidence="13">
    <location>
        <begin position="277"/>
        <end position="310"/>
    </location>
</feature>
<evidence type="ECO:0000256" key="8">
    <source>
        <dbReference type="ARBA" id="ARBA00022737"/>
    </source>
</evidence>
<dbReference type="SMART" id="SM00028">
    <property type="entry name" value="TPR"/>
    <property type="match status" value="4"/>
</dbReference>
<evidence type="ECO:0000313" key="17">
    <source>
        <dbReference type="Proteomes" id="UP000553798"/>
    </source>
</evidence>
<feature type="transmembrane region" description="Helical" evidence="14">
    <location>
        <begin position="234"/>
        <end position="252"/>
    </location>
</feature>
<feature type="non-terminal residue" evidence="16">
    <location>
        <position position="527"/>
    </location>
</feature>
<dbReference type="PROSITE" id="PS50005">
    <property type="entry name" value="TPR"/>
    <property type="match status" value="3"/>
</dbReference>
<keyword evidence="11 14" id="KW-1133">Transmembrane helix</keyword>
<dbReference type="InterPro" id="IPR011990">
    <property type="entry name" value="TPR-like_helical_dom_sf"/>
</dbReference>
<evidence type="ECO:0000256" key="10">
    <source>
        <dbReference type="ARBA" id="ARBA00022824"/>
    </source>
</evidence>
<evidence type="ECO:0000256" key="12">
    <source>
        <dbReference type="ARBA" id="ARBA00023136"/>
    </source>
</evidence>
<feature type="transmembrane region" description="Helical" evidence="14">
    <location>
        <begin position="177"/>
        <end position="201"/>
    </location>
</feature>
<evidence type="ECO:0000313" key="16">
    <source>
        <dbReference type="EMBL" id="NXT15430.1"/>
    </source>
</evidence>
<evidence type="ECO:0000259" key="15">
    <source>
        <dbReference type="Pfam" id="PF08409"/>
    </source>
</evidence>
<feature type="repeat" description="TPR" evidence="13">
    <location>
        <begin position="448"/>
        <end position="481"/>
    </location>
</feature>
<evidence type="ECO:0000256" key="9">
    <source>
        <dbReference type="ARBA" id="ARBA00022803"/>
    </source>
</evidence>
<keyword evidence="17" id="KW-1185">Reference proteome</keyword>
<feature type="transmembrane region" description="Helical" evidence="14">
    <location>
        <begin position="7"/>
        <end position="29"/>
    </location>
</feature>
<dbReference type="SUPFAM" id="SSF48452">
    <property type="entry name" value="TPR-like"/>
    <property type="match status" value="2"/>
</dbReference>
<dbReference type="Proteomes" id="UP000553798">
    <property type="component" value="Unassembled WGS sequence"/>
</dbReference>
<keyword evidence="6" id="KW-0808">Transferase</keyword>
<comment type="subcellular location">
    <subcellularLocation>
        <location evidence="2">Endoplasmic reticulum</location>
    </subcellularLocation>
    <subcellularLocation>
        <location evidence="1">Membrane</location>
        <topology evidence="1">Multi-pass membrane protein</topology>
    </subcellularLocation>
</comment>
<dbReference type="Gene3D" id="1.25.40.10">
    <property type="entry name" value="Tetratricopeptide repeat domain"/>
    <property type="match status" value="2"/>
</dbReference>
<dbReference type="PANTHER" id="PTHR44216">
    <property type="entry name" value="PROTEIN O-MANNOSYL-TRANSFERASE TMTC2"/>
    <property type="match status" value="1"/>
</dbReference>
<feature type="domain" description="DUF1736" evidence="15">
    <location>
        <begin position="32"/>
        <end position="104"/>
    </location>
</feature>
<keyword evidence="10" id="KW-0256">Endoplasmic reticulum</keyword>
<proteinExistence type="inferred from homology"/>
<evidence type="ECO:0000256" key="4">
    <source>
        <dbReference type="ARBA" id="ARBA00007882"/>
    </source>
</evidence>
<dbReference type="EC" id="2.4.1.109" evidence="5"/>
<feature type="non-terminal residue" evidence="16">
    <location>
        <position position="1"/>
    </location>
</feature>
<keyword evidence="9 13" id="KW-0802">TPR repeat</keyword>
<feature type="transmembrane region" description="Helical" evidence="14">
    <location>
        <begin position="95"/>
        <end position="112"/>
    </location>
</feature>
<evidence type="ECO:0000256" key="2">
    <source>
        <dbReference type="ARBA" id="ARBA00004240"/>
    </source>
</evidence>
<dbReference type="InterPro" id="IPR019734">
    <property type="entry name" value="TPR_rpt"/>
</dbReference>
<dbReference type="InterPro" id="IPR013618">
    <property type="entry name" value="TMTC_DUF1736"/>
</dbReference>
<reference evidence="16 17" key="1">
    <citation type="submission" date="2019-09" db="EMBL/GenBank/DDBJ databases">
        <title>Bird 10,000 Genomes (B10K) Project - Family phase.</title>
        <authorList>
            <person name="Zhang G."/>
        </authorList>
    </citation>
    <scope>NUCLEOTIDE SEQUENCE [LARGE SCALE GENOMIC DNA]</scope>
    <source>
        <strain evidence="16">B10K-DU-012-46</strain>
    </source>
</reference>
<comment type="pathway">
    <text evidence="3">Protein modification; protein glycosylation.</text>
</comment>
<dbReference type="EMBL" id="VZTP01039246">
    <property type="protein sequence ID" value="NXT15430.1"/>
    <property type="molecule type" value="Genomic_DNA"/>
</dbReference>
<evidence type="ECO:0000256" key="5">
    <source>
        <dbReference type="ARBA" id="ARBA00012839"/>
    </source>
</evidence>
<dbReference type="AlphaFoldDB" id="A0A7L3ACL5"/>
<dbReference type="PANTHER" id="PTHR44216:SF3">
    <property type="entry name" value="PROTEIN O-MANNOSYL-TRANSFERASE TMTC2"/>
    <property type="match status" value="1"/>
</dbReference>
<dbReference type="InterPro" id="IPR052384">
    <property type="entry name" value="TMTC_O-mannosyltransferase"/>
</dbReference>
<keyword evidence="12 14" id="KW-0472">Membrane</keyword>
<dbReference type="GO" id="GO:0004169">
    <property type="term" value="F:dolichyl-phosphate-mannose-protein mannosyltransferase activity"/>
    <property type="evidence" value="ECO:0007669"/>
    <property type="project" value="UniProtKB-EC"/>
</dbReference>
<comment type="similarity">
    <text evidence="4">Belongs to the TMTC family.</text>
</comment>
<evidence type="ECO:0000256" key="6">
    <source>
        <dbReference type="ARBA" id="ARBA00022679"/>
    </source>
</evidence>
<keyword evidence="8" id="KW-0677">Repeat</keyword>
<feature type="transmembrane region" description="Helical" evidence="14">
    <location>
        <begin position="207"/>
        <end position="227"/>
    </location>
</feature>
<feature type="repeat" description="TPR" evidence="13">
    <location>
        <begin position="311"/>
        <end position="344"/>
    </location>
</feature>
<dbReference type="Pfam" id="PF13181">
    <property type="entry name" value="TPR_8"/>
    <property type="match status" value="1"/>
</dbReference>
<dbReference type="Pfam" id="PF08409">
    <property type="entry name" value="TMTC_DUF1736"/>
    <property type="match status" value="1"/>
</dbReference>
<evidence type="ECO:0000256" key="3">
    <source>
        <dbReference type="ARBA" id="ARBA00004922"/>
    </source>
</evidence>
<dbReference type="Pfam" id="PF13432">
    <property type="entry name" value="TPR_16"/>
    <property type="match status" value="1"/>
</dbReference>
<evidence type="ECO:0000256" key="13">
    <source>
        <dbReference type="PROSITE-ProRule" id="PRU00339"/>
    </source>
</evidence>